<dbReference type="InterPro" id="IPR027417">
    <property type="entry name" value="P-loop_NTPase"/>
</dbReference>
<accession>A0A174BKR7</accession>
<dbReference type="EMBL" id="CYZE01000003">
    <property type="protein sequence ID" value="CUO00186.1"/>
    <property type="molecule type" value="Genomic_DNA"/>
</dbReference>
<reference evidence="4 5" key="1">
    <citation type="submission" date="2015-09" db="EMBL/GenBank/DDBJ databases">
        <authorList>
            <consortium name="Pathogen Informatics"/>
        </authorList>
    </citation>
    <scope>NUCLEOTIDE SEQUENCE [LARGE SCALE GENOMIC DNA]</scope>
    <source>
        <strain evidence="4 5">2789STDY5608850</strain>
    </source>
</reference>
<protein>
    <submittedName>
        <fullName evidence="4">Predicted ATPase of the ABC class</fullName>
    </submittedName>
</protein>
<dbReference type="InterPro" id="IPR046833">
    <property type="entry name" value="ABC_N"/>
</dbReference>
<evidence type="ECO:0000313" key="5">
    <source>
        <dbReference type="Proteomes" id="UP000095651"/>
    </source>
</evidence>
<sequence>MKSAEDLRQFLRSVDRKGYPAYKGAKGVYQFPDFTLSIDHVQGDPFASPSRVSIRVEGKKACFPAESYHLSHKRVALQDLLLRKFAAKVERYNFKARGSGKSGLIAVSRCGQEILERTACVADPEDGGILIRMEVGFPANGRTINSGELIKILFEFLPECVAGTCFYKTYPAAEKEKVKKVSELAEDQEEARRLLSAMGLTAFVANGSILPRESGVSDRPMAKAVPFTSPSSMEVVMKLPHAGAIKGMGIPRGVTLIVGGGYHGKSTLLSALESGVYNHIAGDGREYVVTEASAVKLRAEDGRSVKNVDISLFIKNLPDRRDTKRFCTEDASGSTSQAAGVVEAMESGAKTFLVDEDTSATNFMIRDELMQMVVHRDQEPITPFVERVRALYDEQGISTILVAGSSGAYFHVADRVIQMDCYVPKEVTKEAKEAAAGFGEGVQSLKLTPVSFERIPKKFKTGGRDERFKMKVLGRDSLQFDRDVVELRFVEQIADTEQIAALGYLLKYAGTHFIDGRRNLIQIVDLLEKKVAAEGLAALAEDGYLPVNLCMPRRQEIFACINRCRSLMF</sequence>
<dbReference type="InterPro" id="IPR019195">
    <property type="entry name" value="ABC_ATPase_put"/>
</dbReference>
<feature type="domain" description="ATPase of the ABC class C-terminal" evidence="1">
    <location>
        <begin position="175"/>
        <end position="440"/>
    </location>
</feature>
<dbReference type="PANTHER" id="PTHR38149">
    <property type="entry name" value="ATPASE"/>
    <property type="match status" value="1"/>
</dbReference>
<dbReference type="InterPro" id="IPR046834">
    <property type="entry name" value="ABC_ATPase_C"/>
</dbReference>
<feature type="domain" description="ATPase of the ABC class N-terminal" evidence="2">
    <location>
        <begin position="5"/>
        <end position="166"/>
    </location>
</feature>
<dbReference type="Pfam" id="PF09818">
    <property type="entry name" value="ABC_ATPase"/>
    <property type="match status" value="1"/>
</dbReference>
<gene>
    <name evidence="4" type="ORF">ERS852407_01602</name>
</gene>
<feature type="domain" description="MRB1590-like C-terminal" evidence="3">
    <location>
        <begin position="469"/>
        <end position="567"/>
    </location>
</feature>
<dbReference type="Pfam" id="PF20446">
    <property type="entry name" value="ABC_N"/>
    <property type="match status" value="1"/>
</dbReference>
<evidence type="ECO:0000259" key="2">
    <source>
        <dbReference type="Pfam" id="PF20446"/>
    </source>
</evidence>
<proteinExistence type="predicted"/>
<evidence type="ECO:0000313" key="4">
    <source>
        <dbReference type="EMBL" id="CUO00186.1"/>
    </source>
</evidence>
<evidence type="ECO:0000259" key="1">
    <source>
        <dbReference type="Pfam" id="PF09818"/>
    </source>
</evidence>
<dbReference type="Proteomes" id="UP000095651">
    <property type="component" value="Unassembled WGS sequence"/>
</dbReference>
<dbReference type="RefSeq" id="WP_055654062.1">
    <property type="nucleotide sequence ID" value="NZ_CABIXC010000003.1"/>
</dbReference>
<organism evidence="4 5">
    <name type="scientific">Hungatella hathewayi</name>
    <dbReference type="NCBI Taxonomy" id="154046"/>
    <lineage>
        <taxon>Bacteria</taxon>
        <taxon>Bacillati</taxon>
        <taxon>Bacillota</taxon>
        <taxon>Clostridia</taxon>
        <taxon>Lachnospirales</taxon>
        <taxon>Lachnospiraceae</taxon>
        <taxon>Hungatella</taxon>
    </lineage>
</organism>
<dbReference type="AlphaFoldDB" id="A0A174BKR7"/>
<evidence type="ECO:0000259" key="3">
    <source>
        <dbReference type="Pfam" id="PF21117"/>
    </source>
</evidence>
<dbReference type="Pfam" id="PF21117">
    <property type="entry name" value="MRB1590_C"/>
    <property type="match status" value="1"/>
</dbReference>
<name>A0A174BKR7_9FIRM</name>
<dbReference type="InterPro" id="IPR049069">
    <property type="entry name" value="MRB1590-like_C"/>
</dbReference>
<dbReference type="PANTHER" id="PTHR38149:SF1">
    <property type="entry name" value="ATPASE"/>
    <property type="match status" value="1"/>
</dbReference>
<dbReference type="SUPFAM" id="SSF52540">
    <property type="entry name" value="P-loop containing nucleoside triphosphate hydrolases"/>
    <property type="match status" value="1"/>
</dbReference>